<gene>
    <name evidence="2" type="ORF">AB4Y30_17170</name>
</gene>
<reference evidence="2" key="1">
    <citation type="submission" date="2024-07" db="EMBL/GenBank/DDBJ databases">
        <title>Halotolerant mesophilic bacterium Ornithinibacillus sp. 4-3, sp. nov., isolated from soil.</title>
        <authorList>
            <person name="Sidarenka A.V."/>
            <person name="Guliayeva D.E."/>
            <person name="Leanovich S.I."/>
            <person name="Hileuskaya K.S."/>
            <person name="Akhremchuk A.E."/>
            <person name="Sikolenko M.A."/>
            <person name="Valentovich L.N."/>
        </authorList>
    </citation>
    <scope>NUCLEOTIDE SEQUENCE</scope>
    <source>
        <strain evidence="2">4-3</strain>
    </source>
</reference>
<protein>
    <submittedName>
        <fullName evidence="2">YpmS family protein</fullName>
    </submittedName>
</protein>
<name>A0AB39HL96_9BACI</name>
<sequence length="206" mass="23952">MKKKTEQLPGNRWRNYFVNLLYINFGILFLIALLIFWPVSSSEYPTTKPVDYHDSSEFVVRTTKQNLNDLVNAYINKFLEKTNHRYSVSLEEDVHLQGDLPVFSTTVPLSIHLEPIVQEDGNVILKQRSISLGLLQLPNKKIMEYMKKSLPMPDWVVVNPKEEEIYVAVTEMDIKSNFQVAIEQFDVEANHFAFRIRIPYSTLGID</sequence>
<proteinExistence type="predicted"/>
<evidence type="ECO:0000256" key="1">
    <source>
        <dbReference type="SAM" id="Phobius"/>
    </source>
</evidence>
<organism evidence="2">
    <name type="scientific">Ornithinibacillus sp. 4-3</name>
    <dbReference type="NCBI Taxonomy" id="3231488"/>
    <lineage>
        <taxon>Bacteria</taxon>
        <taxon>Bacillati</taxon>
        <taxon>Bacillota</taxon>
        <taxon>Bacilli</taxon>
        <taxon>Bacillales</taxon>
        <taxon>Bacillaceae</taxon>
        <taxon>Ornithinibacillus</taxon>
    </lineage>
</organism>
<keyword evidence="1" id="KW-1133">Transmembrane helix</keyword>
<feature type="transmembrane region" description="Helical" evidence="1">
    <location>
        <begin position="20"/>
        <end position="39"/>
    </location>
</feature>
<accession>A0AB39HL96</accession>
<dbReference type="InterPro" id="IPR018672">
    <property type="entry name" value="DUF2140"/>
</dbReference>
<dbReference type="RefSeq" id="WP_368653405.1">
    <property type="nucleotide sequence ID" value="NZ_CP162599.1"/>
</dbReference>
<keyword evidence="1" id="KW-0812">Transmembrane</keyword>
<dbReference type="Pfam" id="PF09911">
    <property type="entry name" value="DUF2140"/>
    <property type="match status" value="1"/>
</dbReference>
<dbReference type="AlphaFoldDB" id="A0AB39HL96"/>
<evidence type="ECO:0000313" key="2">
    <source>
        <dbReference type="EMBL" id="XDK32717.1"/>
    </source>
</evidence>
<dbReference type="EMBL" id="CP162599">
    <property type="protein sequence ID" value="XDK32717.1"/>
    <property type="molecule type" value="Genomic_DNA"/>
</dbReference>
<keyword evidence="1" id="KW-0472">Membrane</keyword>